<feature type="transmembrane region" description="Helical" evidence="1">
    <location>
        <begin position="55"/>
        <end position="75"/>
    </location>
</feature>
<accession>A0A932A9U9</accession>
<organism evidence="2 3">
    <name type="scientific">Candidatus Korobacter versatilis</name>
    <dbReference type="NCBI Taxonomy" id="658062"/>
    <lineage>
        <taxon>Bacteria</taxon>
        <taxon>Pseudomonadati</taxon>
        <taxon>Acidobacteriota</taxon>
        <taxon>Terriglobia</taxon>
        <taxon>Terriglobales</taxon>
        <taxon>Candidatus Korobacteraceae</taxon>
        <taxon>Candidatus Korobacter</taxon>
    </lineage>
</organism>
<keyword evidence="1" id="KW-0812">Transmembrane</keyword>
<protein>
    <submittedName>
        <fullName evidence="2">Uncharacterized protein</fullName>
    </submittedName>
</protein>
<evidence type="ECO:0000313" key="2">
    <source>
        <dbReference type="EMBL" id="MBI2679340.1"/>
    </source>
</evidence>
<name>A0A932A9U9_9BACT</name>
<evidence type="ECO:0000313" key="3">
    <source>
        <dbReference type="Proteomes" id="UP000779809"/>
    </source>
</evidence>
<dbReference type="AlphaFoldDB" id="A0A932A9U9"/>
<evidence type="ECO:0000256" key="1">
    <source>
        <dbReference type="SAM" id="Phobius"/>
    </source>
</evidence>
<keyword evidence="1" id="KW-0472">Membrane</keyword>
<dbReference type="EMBL" id="JACPNR010000014">
    <property type="protein sequence ID" value="MBI2679340.1"/>
    <property type="molecule type" value="Genomic_DNA"/>
</dbReference>
<dbReference type="Proteomes" id="UP000779809">
    <property type="component" value="Unassembled WGS sequence"/>
</dbReference>
<feature type="transmembrane region" description="Helical" evidence="1">
    <location>
        <begin position="28"/>
        <end position="49"/>
    </location>
</feature>
<reference evidence="2" key="1">
    <citation type="submission" date="2020-07" db="EMBL/GenBank/DDBJ databases">
        <title>Huge and variable diversity of episymbiotic CPR bacteria and DPANN archaea in groundwater ecosystems.</title>
        <authorList>
            <person name="He C.Y."/>
            <person name="Keren R."/>
            <person name="Whittaker M."/>
            <person name="Farag I.F."/>
            <person name="Doudna J."/>
            <person name="Cate J.H.D."/>
            <person name="Banfield J.F."/>
        </authorList>
    </citation>
    <scope>NUCLEOTIDE SEQUENCE</scope>
    <source>
        <strain evidence="2">NC_groundwater_580_Pr5_B-0.1um_64_19</strain>
    </source>
</reference>
<comment type="caution">
    <text evidence="2">The sequence shown here is derived from an EMBL/GenBank/DDBJ whole genome shotgun (WGS) entry which is preliminary data.</text>
</comment>
<proteinExistence type="predicted"/>
<sequence>MDTATFLTALWRGIQAFVRAVRQAVTQLFHQIIGVFFFVFFALGVAALVREWGRWTTANLAVTAVFTAVFAWFTAESFWRARKSQ</sequence>
<keyword evidence="1" id="KW-1133">Transmembrane helix</keyword>
<gene>
    <name evidence="2" type="ORF">HYX28_11215</name>
</gene>